<dbReference type="AlphaFoldDB" id="A0A1Y2IR57"/>
<dbReference type="PRINTS" id="PR00727">
    <property type="entry name" value="LEADERPTASE"/>
</dbReference>
<evidence type="ECO:0000313" key="9">
    <source>
        <dbReference type="EMBL" id="OSD03620.1"/>
    </source>
</evidence>
<sequence length="207" mass="23369">MSFASFTARGFQAMRSFSTRRNVAQRVRHALNPRNVAAYVRSLDWREVGKGVGYWTLHMVNFGCALHLFGEHVATLSYVEGPSMFPTMAMTGELTLELKWIDPHSLKRGDLVTFISPIDPTRKVCKRVTGLPGDTICVDPTGEYAPSTEHVVIPKNHIWVTGDNLPFSRDSRIYGPVPLGLVAGKLYARVLPWRDRTVFRNTFEFID</sequence>
<keyword evidence="2" id="KW-0999">Mitochondrion inner membrane</keyword>
<dbReference type="CDD" id="cd06530">
    <property type="entry name" value="S26_SPase_I"/>
    <property type="match status" value="1"/>
</dbReference>
<evidence type="ECO:0000256" key="6">
    <source>
        <dbReference type="ARBA" id="ARBA00038445"/>
    </source>
</evidence>
<dbReference type="Proteomes" id="UP000193067">
    <property type="component" value="Unassembled WGS sequence"/>
</dbReference>
<dbReference type="STRING" id="1353009.A0A1Y2IR57"/>
<evidence type="ECO:0000256" key="7">
    <source>
        <dbReference type="PIRSR" id="PIRSR600223-1"/>
    </source>
</evidence>
<comment type="subcellular location">
    <subcellularLocation>
        <location evidence="1">Mitochondrion inner membrane</location>
    </subcellularLocation>
</comment>
<accession>A0A1Y2IR57</accession>
<feature type="active site" evidence="7">
    <location>
        <position position="83"/>
    </location>
</feature>
<proteinExistence type="inferred from homology"/>
<feature type="domain" description="Peptidase S26" evidence="8">
    <location>
        <begin position="144"/>
        <end position="189"/>
    </location>
</feature>
<dbReference type="PROSITE" id="PS00760">
    <property type="entry name" value="SPASE_I_2"/>
    <property type="match status" value="1"/>
</dbReference>
<dbReference type="OrthoDB" id="308440at2759"/>
<dbReference type="EMBL" id="KZ084100">
    <property type="protein sequence ID" value="OSD03620.1"/>
    <property type="molecule type" value="Genomic_DNA"/>
</dbReference>
<evidence type="ECO:0000313" key="10">
    <source>
        <dbReference type="Proteomes" id="UP000193067"/>
    </source>
</evidence>
<dbReference type="InterPro" id="IPR019757">
    <property type="entry name" value="Pept_S26A_signal_pept_1_Lys-AS"/>
</dbReference>
<dbReference type="GO" id="GO:0042720">
    <property type="term" value="C:mitochondrial inner membrane peptidase complex"/>
    <property type="evidence" value="ECO:0007669"/>
    <property type="project" value="TreeGrafter"/>
</dbReference>
<gene>
    <name evidence="9" type="ORF">PYCCODRAFT_1458573</name>
</gene>
<feature type="domain" description="Peptidase S26" evidence="8">
    <location>
        <begin position="66"/>
        <end position="139"/>
    </location>
</feature>
<dbReference type="PANTHER" id="PTHR12383:SF16">
    <property type="entry name" value="MITOCHONDRIAL INNER MEMBRANE PROTEASE SUBUNIT 1"/>
    <property type="match status" value="1"/>
</dbReference>
<evidence type="ECO:0000256" key="3">
    <source>
        <dbReference type="ARBA" id="ARBA00022801"/>
    </source>
</evidence>
<keyword evidence="10" id="KW-1185">Reference proteome</keyword>
<organism evidence="9 10">
    <name type="scientific">Trametes coccinea (strain BRFM310)</name>
    <name type="common">Pycnoporus coccineus</name>
    <dbReference type="NCBI Taxonomy" id="1353009"/>
    <lineage>
        <taxon>Eukaryota</taxon>
        <taxon>Fungi</taxon>
        <taxon>Dikarya</taxon>
        <taxon>Basidiomycota</taxon>
        <taxon>Agaricomycotina</taxon>
        <taxon>Agaricomycetes</taxon>
        <taxon>Polyporales</taxon>
        <taxon>Polyporaceae</taxon>
        <taxon>Trametes</taxon>
    </lineage>
</organism>
<evidence type="ECO:0000256" key="1">
    <source>
        <dbReference type="ARBA" id="ARBA00004273"/>
    </source>
</evidence>
<keyword evidence="5" id="KW-0472">Membrane</keyword>
<dbReference type="InterPro" id="IPR000223">
    <property type="entry name" value="Pept_S26A_signal_pept_1"/>
</dbReference>
<dbReference type="Gene3D" id="2.10.109.10">
    <property type="entry name" value="Umud Fragment, subunit A"/>
    <property type="match status" value="1"/>
</dbReference>
<dbReference type="InterPro" id="IPR052064">
    <property type="entry name" value="Mito_IMP1_subunit"/>
</dbReference>
<dbReference type="GO" id="GO:0004252">
    <property type="term" value="F:serine-type endopeptidase activity"/>
    <property type="evidence" value="ECO:0007669"/>
    <property type="project" value="InterPro"/>
</dbReference>
<feature type="active site" evidence="7">
    <location>
        <position position="126"/>
    </location>
</feature>
<name>A0A1Y2IR57_TRAC3</name>
<keyword evidence="4" id="KW-0496">Mitochondrion</keyword>
<evidence type="ECO:0000256" key="4">
    <source>
        <dbReference type="ARBA" id="ARBA00023128"/>
    </source>
</evidence>
<dbReference type="GO" id="GO:0006465">
    <property type="term" value="P:signal peptide processing"/>
    <property type="evidence" value="ECO:0007669"/>
    <property type="project" value="InterPro"/>
</dbReference>
<evidence type="ECO:0000256" key="5">
    <source>
        <dbReference type="ARBA" id="ARBA00023136"/>
    </source>
</evidence>
<evidence type="ECO:0000256" key="2">
    <source>
        <dbReference type="ARBA" id="ARBA00022792"/>
    </source>
</evidence>
<reference evidence="9 10" key="1">
    <citation type="journal article" date="2015" name="Biotechnol. Biofuels">
        <title>Enhanced degradation of softwood versus hardwood by the white-rot fungus Pycnoporus coccineus.</title>
        <authorList>
            <person name="Couturier M."/>
            <person name="Navarro D."/>
            <person name="Chevret D."/>
            <person name="Henrissat B."/>
            <person name="Piumi F."/>
            <person name="Ruiz-Duenas F.J."/>
            <person name="Martinez A.T."/>
            <person name="Grigoriev I.V."/>
            <person name="Riley R."/>
            <person name="Lipzen A."/>
            <person name="Berrin J.G."/>
            <person name="Master E.R."/>
            <person name="Rosso M.N."/>
        </authorList>
    </citation>
    <scope>NUCLEOTIDE SEQUENCE [LARGE SCALE GENOMIC DNA]</scope>
    <source>
        <strain evidence="9 10">BRFM310</strain>
    </source>
</reference>
<comment type="similarity">
    <text evidence="6">Belongs to the peptidase S26 family. IMP1 subfamily.</text>
</comment>
<dbReference type="InterPro" id="IPR036286">
    <property type="entry name" value="LexA/Signal_pep-like_sf"/>
</dbReference>
<dbReference type="SUPFAM" id="SSF51306">
    <property type="entry name" value="LexA/Signal peptidase"/>
    <property type="match status" value="1"/>
</dbReference>
<dbReference type="PANTHER" id="PTHR12383">
    <property type="entry name" value="PROTEASE FAMILY S26 MITOCHONDRIAL INNER MEMBRANE PROTEASE-RELATED"/>
    <property type="match status" value="1"/>
</dbReference>
<evidence type="ECO:0000259" key="8">
    <source>
        <dbReference type="Pfam" id="PF10502"/>
    </source>
</evidence>
<keyword evidence="3" id="KW-0378">Hydrolase</keyword>
<dbReference type="GO" id="GO:0006627">
    <property type="term" value="P:protein processing involved in protein targeting to mitochondrion"/>
    <property type="evidence" value="ECO:0007669"/>
    <property type="project" value="TreeGrafter"/>
</dbReference>
<dbReference type="Pfam" id="PF10502">
    <property type="entry name" value="Peptidase_S26"/>
    <property type="match status" value="2"/>
</dbReference>
<dbReference type="InterPro" id="IPR019533">
    <property type="entry name" value="Peptidase_S26"/>
</dbReference>
<protein>
    <submittedName>
        <fullName evidence="9">LexA/Signal peptidase</fullName>
    </submittedName>
</protein>